<name>A0A8S5TER5_9CAUD</name>
<dbReference type="EMBL" id="BK032816">
    <property type="protein sequence ID" value="DAF61745.1"/>
    <property type="molecule type" value="Genomic_DNA"/>
</dbReference>
<protein>
    <submittedName>
        <fullName evidence="1">Uncharacterized protein</fullName>
    </submittedName>
</protein>
<accession>A0A8S5TER5</accession>
<evidence type="ECO:0000313" key="1">
    <source>
        <dbReference type="EMBL" id="DAF61745.1"/>
    </source>
</evidence>
<reference evidence="1" key="1">
    <citation type="journal article" date="2021" name="Proc. Natl. Acad. Sci. U.S.A.">
        <title>A Catalog of Tens of Thousands of Viruses from Human Metagenomes Reveals Hidden Associations with Chronic Diseases.</title>
        <authorList>
            <person name="Tisza M.J."/>
            <person name="Buck C.B."/>
        </authorList>
    </citation>
    <scope>NUCLEOTIDE SEQUENCE</scope>
    <source>
        <strain evidence="1">Ct1yA16</strain>
    </source>
</reference>
<proteinExistence type="predicted"/>
<organism evidence="1">
    <name type="scientific">Siphoviridae sp. ct1yA16</name>
    <dbReference type="NCBI Taxonomy" id="2827767"/>
    <lineage>
        <taxon>Viruses</taxon>
        <taxon>Duplodnaviria</taxon>
        <taxon>Heunggongvirae</taxon>
        <taxon>Uroviricota</taxon>
        <taxon>Caudoviricetes</taxon>
    </lineage>
</organism>
<sequence length="29" mass="3415">MLSKYVERANFLLALFCLYSLTYLSTIQL</sequence>